<sequence>MTKDSGPEPVESAGEPADEIDGEEWAVPDCPRCGRPVWVVTVTGPITATASPCGCSVAPGTLERE</sequence>
<organism evidence="2 3">
    <name type="scientific">Natrinema versiforme</name>
    <dbReference type="NCBI Taxonomy" id="88724"/>
    <lineage>
        <taxon>Archaea</taxon>
        <taxon>Methanobacteriati</taxon>
        <taxon>Methanobacteriota</taxon>
        <taxon>Stenosarchaea group</taxon>
        <taxon>Halobacteria</taxon>
        <taxon>Halobacteriales</taxon>
        <taxon>Natrialbaceae</taxon>
        <taxon>Natrinema</taxon>
    </lineage>
</organism>
<protein>
    <recommendedName>
        <fullName evidence="4">Small CPxCG-related zinc finger protein</fullName>
    </recommendedName>
</protein>
<evidence type="ECO:0000256" key="1">
    <source>
        <dbReference type="SAM" id="MobiDB-lite"/>
    </source>
</evidence>
<feature type="region of interest" description="Disordered" evidence="1">
    <location>
        <begin position="1"/>
        <end position="24"/>
    </location>
</feature>
<gene>
    <name evidence="2" type="ORF">FEJ81_00910</name>
</gene>
<accession>A0A4V1FXH3</accession>
<evidence type="ECO:0000313" key="3">
    <source>
        <dbReference type="Proteomes" id="UP000302218"/>
    </source>
</evidence>
<dbReference type="OrthoDB" id="193769at2157"/>
<dbReference type="RefSeq" id="WP_138243498.1">
    <property type="nucleotide sequence ID" value="NZ_CP040330.1"/>
</dbReference>
<name>A0A4V1FXH3_9EURY</name>
<dbReference type="Proteomes" id="UP000302218">
    <property type="component" value="Chromosome"/>
</dbReference>
<evidence type="ECO:0008006" key="4">
    <source>
        <dbReference type="Google" id="ProtNLM"/>
    </source>
</evidence>
<evidence type="ECO:0000313" key="2">
    <source>
        <dbReference type="EMBL" id="QCS40974.1"/>
    </source>
</evidence>
<dbReference type="KEGG" id="nvr:FEJ81_00910"/>
<reference evidence="3" key="1">
    <citation type="submission" date="2019-05" db="EMBL/GenBank/DDBJ databases">
        <title>Genome sequence and methylation pattern of the halophilic Archaeon Natrinema versiforme BOL5-4.</title>
        <authorList>
            <person name="DasSarma P."/>
            <person name="Anton B.P."/>
            <person name="DasSarma S.L."/>
            <person name="Martinez F.L."/>
            <person name="Guzman D."/>
            <person name="Roberts R.J."/>
            <person name="DasSarma S."/>
        </authorList>
    </citation>
    <scope>NUCLEOTIDE SEQUENCE [LARGE SCALE GENOMIC DNA]</scope>
    <source>
        <strain evidence="3">BOL5-4</strain>
    </source>
</reference>
<dbReference type="EMBL" id="CP040330">
    <property type="protein sequence ID" value="QCS40974.1"/>
    <property type="molecule type" value="Genomic_DNA"/>
</dbReference>
<dbReference type="GeneID" id="40263787"/>
<dbReference type="AlphaFoldDB" id="A0A4V1FXH3"/>
<proteinExistence type="predicted"/>